<keyword evidence="2" id="KW-1185">Reference proteome</keyword>
<comment type="caution">
    <text evidence="1">The sequence shown here is derived from an EMBL/GenBank/DDBJ whole genome shotgun (WGS) entry which is preliminary data.</text>
</comment>
<dbReference type="Proteomes" id="UP000324222">
    <property type="component" value="Unassembled WGS sequence"/>
</dbReference>
<proteinExistence type="predicted"/>
<reference evidence="1 2" key="1">
    <citation type="submission" date="2019-05" db="EMBL/GenBank/DDBJ databases">
        <title>Another draft genome of Portunus trituberculatus and its Hox gene families provides insights of decapod evolution.</title>
        <authorList>
            <person name="Jeong J.-H."/>
            <person name="Song I."/>
            <person name="Kim S."/>
            <person name="Choi T."/>
            <person name="Kim D."/>
            <person name="Ryu S."/>
            <person name="Kim W."/>
        </authorList>
    </citation>
    <scope>NUCLEOTIDE SEQUENCE [LARGE SCALE GENOMIC DNA]</scope>
    <source>
        <tissue evidence="1">Muscle</tissue>
    </source>
</reference>
<sequence length="71" mass="8220">MCVRRDARRDASRRRTLWSDTYSPAIHSAFITDTRERKFPNLTCSGSPPDSSLSSCSLQWHRFSARSREQS</sequence>
<name>A0A5B7K0Z5_PORTR</name>
<dbReference type="EMBL" id="VSRR010117133">
    <property type="protein sequence ID" value="MPC99147.1"/>
    <property type="molecule type" value="Genomic_DNA"/>
</dbReference>
<protein>
    <submittedName>
        <fullName evidence="1">Uncharacterized protein</fullName>
    </submittedName>
</protein>
<accession>A0A5B7K0Z5</accession>
<evidence type="ECO:0000313" key="2">
    <source>
        <dbReference type="Proteomes" id="UP000324222"/>
    </source>
</evidence>
<evidence type="ECO:0000313" key="1">
    <source>
        <dbReference type="EMBL" id="MPC99147.1"/>
    </source>
</evidence>
<organism evidence="1 2">
    <name type="scientific">Portunus trituberculatus</name>
    <name type="common">Swimming crab</name>
    <name type="synonym">Neptunus trituberculatus</name>
    <dbReference type="NCBI Taxonomy" id="210409"/>
    <lineage>
        <taxon>Eukaryota</taxon>
        <taxon>Metazoa</taxon>
        <taxon>Ecdysozoa</taxon>
        <taxon>Arthropoda</taxon>
        <taxon>Crustacea</taxon>
        <taxon>Multicrustacea</taxon>
        <taxon>Malacostraca</taxon>
        <taxon>Eumalacostraca</taxon>
        <taxon>Eucarida</taxon>
        <taxon>Decapoda</taxon>
        <taxon>Pleocyemata</taxon>
        <taxon>Brachyura</taxon>
        <taxon>Eubrachyura</taxon>
        <taxon>Portunoidea</taxon>
        <taxon>Portunidae</taxon>
        <taxon>Portuninae</taxon>
        <taxon>Portunus</taxon>
    </lineage>
</organism>
<dbReference type="AlphaFoldDB" id="A0A5B7K0Z5"/>
<gene>
    <name evidence="1" type="ORF">E2C01_094543</name>
</gene>